<dbReference type="PROSITE" id="PS51038">
    <property type="entry name" value="BAH"/>
    <property type="match status" value="1"/>
</dbReference>
<name>A0A9P4J399_9PEZI</name>
<dbReference type="InterPro" id="IPR013083">
    <property type="entry name" value="Znf_RING/FYVE/PHD"/>
</dbReference>
<dbReference type="InterPro" id="IPR001025">
    <property type="entry name" value="BAH_dom"/>
</dbReference>
<evidence type="ECO:0000313" key="3">
    <source>
        <dbReference type="EMBL" id="KAF2154658.1"/>
    </source>
</evidence>
<feature type="region of interest" description="Disordered" evidence="1">
    <location>
        <begin position="82"/>
        <end position="105"/>
    </location>
</feature>
<dbReference type="Proteomes" id="UP000799439">
    <property type="component" value="Unassembled WGS sequence"/>
</dbReference>
<feature type="region of interest" description="Disordered" evidence="1">
    <location>
        <begin position="320"/>
        <end position="357"/>
    </location>
</feature>
<feature type="compositionally biased region" description="Polar residues" evidence="1">
    <location>
        <begin position="34"/>
        <end position="51"/>
    </location>
</feature>
<dbReference type="AlphaFoldDB" id="A0A9P4J399"/>
<keyword evidence="4" id="KW-1185">Reference proteome</keyword>
<dbReference type="CDD" id="cd15489">
    <property type="entry name" value="PHD_SF"/>
    <property type="match status" value="1"/>
</dbReference>
<reference evidence="3" key="1">
    <citation type="journal article" date="2020" name="Stud. Mycol.">
        <title>101 Dothideomycetes genomes: a test case for predicting lifestyles and emergence of pathogens.</title>
        <authorList>
            <person name="Haridas S."/>
            <person name="Albert R."/>
            <person name="Binder M."/>
            <person name="Bloem J."/>
            <person name="Labutti K."/>
            <person name="Salamov A."/>
            <person name="Andreopoulos B."/>
            <person name="Baker S."/>
            <person name="Barry K."/>
            <person name="Bills G."/>
            <person name="Bluhm B."/>
            <person name="Cannon C."/>
            <person name="Castanera R."/>
            <person name="Culley D."/>
            <person name="Daum C."/>
            <person name="Ezra D."/>
            <person name="Gonzalez J."/>
            <person name="Henrissat B."/>
            <person name="Kuo A."/>
            <person name="Liang C."/>
            <person name="Lipzen A."/>
            <person name="Lutzoni F."/>
            <person name="Magnuson J."/>
            <person name="Mondo S."/>
            <person name="Nolan M."/>
            <person name="Ohm R."/>
            <person name="Pangilinan J."/>
            <person name="Park H.-J."/>
            <person name="Ramirez L."/>
            <person name="Alfaro M."/>
            <person name="Sun H."/>
            <person name="Tritt A."/>
            <person name="Yoshinaga Y."/>
            <person name="Zwiers L.-H."/>
            <person name="Turgeon B."/>
            <person name="Goodwin S."/>
            <person name="Spatafora J."/>
            <person name="Crous P."/>
            <person name="Grigoriev I."/>
        </authorList>
    </citation>
    <scope>NUCLEOTIDE SEQUENCE</scope>
    <source>
        <strain evidence="3">CBS 260.36</strain>
    </source>
</reference>
<dbReference type="CDD" id="cd04370">
    <property type="entry name" value="BAH"/>
    <property type="match status" value="1"/>
</dbReference>
<proteinExistence type="predicted"/>
<dbReference type="EMBL" id="ML996083">
    <property type="protein sequence ID" value="KAF2154658.1"/>
    <property type="molecule type" value="Genomic_DNA"/>
</dbReference>
<dbReference type="SMART" id="SM00439">
    <property type="entry name" value="BAH"/>
    <property type="match status" value="1"/>
</dbReference>
<gene>
    <name evidence="3" type="ORF">K461DRAFT_275796</name>
</gene>
<organism evidence="3 4">
    <name type="scientific">Myriangium duriaei CBS 260.36</name>
    <dbReference type="NCBI Taxonomy" id="1168546"/>
    <lineage>
        <taxon>Eukaryota</taxon>
        <taxon>Fungi</taxon>
        <taxon>Dikarya</taxon>
        <taxon>Ascomycota</taxon>
        <taxon>Pezizomycotina</taxon>
        <taxon>Dothideomycetes</taxon>
        <taxon>Dothideomycetidae</taxon>
        <taxon>Myriangiales</taxon>
        <taxon>Myriangiaceae</taxon>
        <taxon>Myriangium</taxon>
    </lineage>
</organism>
<dbReference type="InterPro" id="IPR043151">
    <property type="entry name" value="BAH_sf"/>
</dbReference>
<evidence type="ECO:0000256" key="1">
    <source>
        <dbReference type="SAM" id="MobiDB-lite"/>
    </source>
</evidence>
<dbReference type="Gene3D" id="3.30.40.10">
    <property type="entry name" value="Zinc/RING finger domain, C3HC4 (zinc finger)"/>
    <property type="match status" value="1"/>
</dbReference>
<feature type="region of interest" description="Disordered" evidence="1">
    <location>
        <begin position="1"/>
        <end position="51"/>
    </location>
</feature>
<sequence length="403" mass="45271">MAQKRAADEESPSVNGADGDQSLNDDTRKRQRTDSTQPWQNSFMRAQPSLTQDEKLKLKKWLDKKAAANEFPFPVIYPNAANKGAKAKKGQVKRKSDSGHHEKRHVESLTLDGHEYGEVAFAIGNKGKWDQLTKYRRCTVSEQTFVVGACVLVRSDEEVGDGASAREEDVSLAQWKAQIHEVRALDENHVYLRVSWLFRPSRDLPGGAKPYHGLYELIPTTEMEIIDAKTINAPLNVKYWDEYKEDEAYDATEYFWRQSYDHLTQALTACRSMCHCLQPQNPDRRIVQCSNCHEWLHAKCIEQDVLDKYLASHPASETIAVNGGTEDDKSQAHPKLKSKPKKQRASKAQELSGETEADGVTAVLNAPHDDSAVTVTLTDKRADSVVTDEAKVQCLCCEQAIEA</sequence>
<dbReference type="OrthoDB" id="10259622at2759"/>
<dbReference type="GO" id="GO:0003682">
    <property type="term" value="F:chromatin binding"/>
    <property type="evidence" value="ECO:0007669"/>
    <property type="project" value="InterPro"/>
</dbReference>
<evidence type="ECO:0000259" key="2">
    <source>
        <dbReference type="PROSITE" id="PS51038"/>
    </source>
</evidence>
<accession>A0A9P4J399</accession>
<feature type="compositionally biased region" description="Basic residues" evidence="1">
    <location>
        <begin position="332"/>
        <end position="345"/>
    </location>
</feature>
<dbReference type="Gene3D" id="2.30.30.490">
    <property type="match status" value="1"/>
</dbReference>
<feature type="compositionally biased region" description="Basic and acidic residues" evidence="1">
    <location>
        <begin position="94"/>
        <end position="105"/>
    </location>
</feature>
<feature type="domain" description="BAH" evidence="2">
    <location>
        <begin position="155"/>
        <end position="271"/>
    </location>
</feature>
<dbReference type="PANTHER" id="PTHR46364">
    <property type="entry name" value="OS08G0421900 PROTEIN"/>
    <property type="match status" value="1"/>
</dbReference>
<protein>
    <recommendedName>
        <fullName evidence="2">BAH domain-containing protein</fullName>
    </recommendedName>
</protein>
<dbReference type="InterPro" id="IPR011011">
    <property type="entry name" value="Znf_FYVE_PHD"/>
</dbReference>
<evidence type="ECO:0000313" key="4">
    <source>
        <dbReference type="Proteomes" id="UP000799439"/>
    </source>
</evidence>
<comment type="caution">
    <text evidence="3">The sequence shown here is derived from an EMBL/GenBank/DDBJ whole genome shotgun (WGS) entry which is preliminary data.</text>
</comment>
<dbReference type="SUPFAM" id="SSF57903">
    <property type="entry name" value="FYVE/PHD zinc finger"/>
    <property type="match status" value="1"/>
</dbReference>